<reference evidence="3" key="3">
    <citation type="submission" date="2015-06" db="UniProtKB">
        <authorList>
            <consortium name="EnsemblMetazoa"/>
        </authorList>
    </citation>
    <scope>IDENTIFICATION</scope>
</reference>
<gene>
    <name evidence="2" type="ORF">CAPTEDRAFT_185313</name>
</gene>
<keyword evidence="1" id="KW-0472">Membrane</keyword>
<evidence type="ECO:0000256" key="1">
    <source>
        <dbReference type="SAM" id="Phobius"/>
    </source>
</evidence>
<reference evidence="4" key="1">
    <citation type="submission" date="2012-12" db="EMBL/GenBank/DDBJ databases">
        <authorList>
            <person name="Hellsten U."/>
            <person name="Grimwood J."/>
            <person name="Chapman J.A."/>
            <person name="Shapiro H."/>
            <person name="Aerts A."/>
            <person name="Otillar R.P."/>
            <person name="Terry A.Y."/>
            <person name="Boore J.L."/>
            <person name="Simakov O."/>
            <person name="Marletaz F."/>
            <person name="Cho S.-J."/>
            <person name="Edsinger-Gonzales E."/>
            <person name="Havlak P."/>
            <person name="Kuo D.-H."/>
            <person name="Larsson T."/>
            <person name="Lv J."/>
            <person name="Arendt D."/>
            <person name="Savage R."/>
            <person name="Osoegawa K."/>
            <person name="de Jong P."/>
            <person name="Lindberg D.R."/>
            <person name="Seaver E.C."/>
            <person name="Weisblat D.A."/>
            <person name="Putnam N.H."/>
            <person name="Grigoriev I.V."/>
            <person name="Rokhsar D.S."/>
        </authorList>
    </citation>
    <scope>NUCLEOTIDE SEQUENCE</scope>
    <source>
        <strain evidence="4">I ESC-2004</strain>
    </source>
</reference>
<sequence>MDIEVYNEEFTKGPLTTTFDDEESFSTDEILYIAIVIMFGVSIVLGAALYFPSTSHPRSFIIHRREHKQAEESKGLGWSKVDRAQIDARRKMSLAADQYIAQSGRRGSRRPSLGTNVVISTLTKTPSKSNVRRESRDSSVTELYMINEEYDECGLDE</sequence>
<name>R7VE11_CAPTE</name>
<dbReference type="HOGENOM" id="CLU_1679587_0_0_1"/>
<evidence type="ECO:0000313" key="4">
    <source>
        <dbReference type="Proteomes" id="UP000014760"/>
    </source>
</evidence>
<evidence type="ECO:0000313" key="3">
    <source>
        <dbReference type="EnsemblMetazoa" id="CapteP185313"/>
    </source>
</evidence>
<keyword evidence="4" id="KW-1185">Reference proteome</keyword>
<evidence type="ECO:0000313" key="2">
    <source>
        <dbReference type="EMBL" id="ELU13915.1"/>
    </source>
</evidence>
<keyword evidence="1" id="KW-1133">Transmembrane helix</keyword>
<protein>
    <submittedName>
        <fullName evidence="2 3">Uncharacterized protein</fullName>
    </submittedName>
</protein>
<accession>R7VE11</accession>
<dbReference type="Proteomes" id="UP000014760">
    <property type="component" value="Unassembled WGS sequence"/>
</dbReference>
<dbReference type="EMBL" id="AMQN01018809">
    <property type="status" value="NOT_ANNOTATED_CDS"/>
    <property type="molecule type" value="Genomic_DNA"/>
</dbReference>
<organism evidence="2">
    <name type="scientific">Capitella teleta</name>
    <name type="common">Polychaete worm</name>
    <dbReference type="NCBI Taxonomy" id="283909"/>
    <lineage>
        <taxon>Eukaryota</taxon>
        <taxon>Metazoa</taxon>
        <taxon>Spiralia</taxon>
        <taxon>Lophotrochozoa</taxon>
        <taxon>Annelida</taxon>
        <taxon>Polychaeta</taxon>
        <taxon>Sedentaria</taxon>
        <taxon>Scolecida</taxon>
        <taxon>Capitellidae</taxon>
        <taxon>Capitella</taxon>
    </lineage>
</organism>
<proteinExistence type="predicted"/>
<feature type="transmembrane region" description="Helical" evidence="1">
    <location>
        <begin position="30"/>
        <end position="51"/>
    </location>
</feature>
<dbReference type="EMBL" id="KB294932">
    <property type="protein sequence ID" value="ELU13915.1"/>
    <property type="molecule type" value="Genomic_DNA"/>
</dbReference>
<dbReference type="EnsemblMetazoa" id="CapteT185313">
    <property type="protein sequence ID" value="CapteP185313"/>
    <property type="gene ID" value="CapteG185313"/>
</dbReference>
<keyword evidence="1" id="KW-0812">Transmembrane</keyword>
<reference evidence="2 4" key="2">
    <citation type="journal article" date="2013" name="Nature">
        <title>Insights into bilaterian evolution from three spiralian genomes.</title>
        <authorList>
            <person name="Simakov O."/>
            <person name="Marletaz F."/>
            <person name="Cho S.J."/>
            <person name="Edsinger-Gonzales E."/>
            <person name="Havlak P."/>
            <person name="Hellsten U."/>
            <person name="Kuo D.H."/>
            <person name="Larsson T."/>
            <person name="Lv J."/>
            <person name="Arendt D."/>
            <person name="Savage R."/>
            <person name="Osoegawa K."/>
            <person name="de Jong P."/>
            <person name="Grimwood J."/>
            <person name="Chapman J.A."/>
            <person name="Shapiro H."/>
            <person name="Aerts A."/>
            <person name="Otillar R.P."/>
            <person name="Terry A.Y."/>
            <person name="Boore J.L."/>
            <person name="Grigoriev I.V."/>
            <person name="Lindberg D.R."/>
            <person name="Seaver E.C."/>
            <person name="Weisblat D.A."/>
            <person name="Putnam N.H."/>
            <person name="Rokhsar D.S."/>
        </authorList>
    </citation>
    <scope>NUCLEOTIDE SEQUENCE</scope>
    <source>
        <strain evidence="2 4">I ESC-2004</strain>
    </source>
</reference>
<dbReference type="AlphaFoldDB" id="R7VE11"/>